<evidence type="ECO:0000256" key="1">
    <source>
        <dbReference type="SAM" id="Coils"/>
    </source>
</evidence>
<dbReference type="InterPro" id="IPR044730">
    <property type="entry name" value="RNase_H-like_dom_plant"/>
</dbReference>
<protein>
    <submittedName>
        <fullName evidence="6">SWR1 complex subunit 2</fullName>
    </submittedName>
</protein>
<feature type="domain" description="Vps72/YL1 N-terminal" evidence="3">
    <location>
        <begin position="14"/>
        <end position="229"/>
    </location>
</feature>
<keyword evidence="1" id="KW-0175">Coiled coil</keyword>
<feature type="compositionally biased region" description="Acidic residues" evidence="2">
    <location>
        <begin position="45"/>
        <end position="81"/>
    </location>
</feature>
<dbReference type="PANTHER" id="PTHR13275:SF4">
    <property type="entry name" value="VACUOLAR PROTEIN SORTING-ASSOCIATED PROTEIN 72 HOMOLOG"/>
    <property type="match status" value="1"/>
</dbReference>
<dbReference type="Gene3D" id="3.60.10.10">
    <property type="entry name" value="Endonuclease/exonuclease/phosphatase"/>
    <property type="match status" value="1"/>
</dbReference>
<dbReference type="GO" id="GO:0003676">
    <property type="term" value="F:nucleic acid binding"/>
    <property type="evidence" value="ECO:0007669"/>
    <property type="project" value="InterPro"/>
</dbReference>
<feature type="compositionally biased region" description="Basic and acidic residues" evidence="2">
    <location>
        <begin position="129"/>
        <end position="143"/>
    </location>
</feature>
<dbReference type="GO" id="GO:0004523">
    <property type="term" value="F:RNA-DNA hybrid ribonuclease activity"/>
    <property type="evidence" value="ECO:0007669"/>
    <property type="project" value="InterPro"/>
</dbReference>
<dbReference type="EMBL" id="VEPZ02000937">
    <property type="protein sequence ID" value="KAE8709191.1"/>
    <property type="molecule type" value="Genomic_DNA"/>
</dbReference>
<dbReference type="Pfam" id="PF13966">
    <property type="entry name" value="zf-RVT"/>
    <property type="match status" value="1"/>
</dbReference>
<dbReference type="Proteomes" id="UP000436088">
    <property type="component" value="Unassembled WGS sequence"/>
</dbReference>
<dbReference type="PANTHER" id="PTHR13275">
    <property type="entry name" value="YL-1 PROTEIN TRANSCRIPTION FACTOR-LIKE 1"/>
    <property type="match status" value="1"/>
</dbReference>
<keyword evidence="7" id="KW-1185">Reference proteome</keyword>
<dbReference type="InterPro" id="IPR026960">
    <property type="entry name" value="RVT-Znf"/>
</dbReference>
<accession>A0A6A3AXC0</accession>
<sequence>METGKEDTAVSLDRASRSTRGRRMTKLLNDEVEEDELFWNQEAFKEEENDVNYEEEPEVADVFDSDFDEDEPEPDEEVEKEADERVRTKKRLIFPGKSSMKKKKKKKVLSNLDGDSKDENATQKTTSLQHHDAPDDAEGEKIIRKSTRTSVIVRQAERDAIRAAMQATMKASLLPVKRKKEGEEKRMTQEEMLLEAAQTEIMNLRNLERVLAREEEVKKRAIIHKAVYNGSSYLEFSKGLTFHSELSTTSPPSKYDKLSEMKSREGASEEGFKKVEIGELKGRRLTSPVQGKEKMERMSKFLDGRTYRDMVVGVEKVPEGHQVSSQRNTKEEKKSLEVFIPMEERLWLKSSLTGICKDIFESVEERRIAMEEKWEALTFWFEILEPVVEEGGIPLAYCAISMIGVPLNCWSVPFFSSLASKWGKVVKIQDQTAHRVDCRVAQLLLRVESPFDIPEQIFFTMYGRRFMIKIKVDGAEDFFPELTDMEVEEAAEEPWEESSSDWSKEDVQNRQEEQVGVQELSEPHNRIEYWVRSSQQGKNTTTERGLNLNIGMENTFVLCKKVTEVGDVSIQQEKSEEVNEGRENGKSLGGAPIEHEKVNCGNGLIRGPDIHLRSGLDQEEERLSKGCFETAENNVVHCQIPVQVGSVSLSSHRNSGVVPGSRMGRGKYKHVYSRSRSRGTRSCLGTRSEYEYRNEEGDGAEALESWNESKMEVLTPLVVRKMGGNLLTASAVSAAVGSAGGLITLWNEKECKVIEEIIHRRFVAVKGIIDELQGSCWFINVYCLSVDSEKEAFFGELLSFLENIDCPVCLGGDFNVVMSQDEKIGGALNLATMFAFKDFMSKANLLDLPLVGGRFTWCNNRDIPTYERLDRFLVDQRFLSLFPMITQRLLERQPISIVLKGVQVAVKNWSGKGYLEIPGRINRLEKEIQEMELNLQQGLSMVSMKNLVEAKKELWDLYKKDELIWLQKSRLKWSLNGDKNTRFFHQCARGRGRRNGIKSIKVDNEDISDPKLIKASVVHFFKELLNQENTLEVEEMDLDFLQLSNQQSMALEKPFSEEEIWGVIANSDCNKALGPDGLNLGFFKKFWSSLKEVLLLFFKEFYEGKEWDMETNHSFLSLIPKRDNPEGIEDFRPISLVGGFYKILSKVLARRALMGKWVWKFAAEKNSWWKSVVCCVYNMDPNSLMIRNTWTARTSWIWRGVVKNFFSSDAFGDCFRRNLCVRARNGETVQFWHDVWLGSVPLKDRFPRLFALSNNKEGKVAEFRLYNDSGWVWDIQMRRNLLDWEVEQWLQIISLLNSSSLSLVEEDCWIWLGNGEGVAPPRVESFVWQLAHHTVAVKEELLKRGVTGVEDSVCPMCRKYNESVSYLFLHCEVVLVLWAKFLKLWNVFFVVPGSLMDFLIAWDNLVPRSHIWKFISRVVLWSVWKCRNEVIFHNGKVDSAFLFFISRFRTVSWFETSVKDVHFHFNSLMGDLKLADQHVNLNKRYLPSSRWSPPPEGFLKVNVDGAMVKGWDKGGIGGLIRDGSGLVLGSFSEKVGGGPPLLAELLAINRGLILIEEVEADFFSNQRTILESDSSNALKWINNPNLSTTLFQSLVRDIASTVERKGIITRLISRAANWEADELAKAGIG</sequence>
<dbReference type="Pfam" id="PF13456">
    <property type="entry name" value="RVT_3"/>
    <property type="match status" value="1"/>
</dbReference>
<feature type="compositionally biased region" description="Basic and acidic residues" evidence="2">
    <location>
        <begin position="573"/>
        <end position="585"/>
    </location>
</feature>
<dbReference type="GO" id="GO:0005634">
    <property type="term" value="C:nucleus"/>
    <property type="evidence" value="ECO:0007669"/>
    <property type="project" value="TreeGrafter"/>
</dbReference>
<feature type="region of interest" description="Disordered" evidence="2">
    <location>
        <begin position="45"/>
        <end position="143"/>
    </location>
</feature>
<organism evidence="6 7">
    <name type="scientific">Hibiscus syriacus</name>
    <name type="common">Rose of Sharon</name>
    <dbReference type="NCBI Taxonomy" id="106335"/>
    <lineage>
        <taxon>Eukaryota</taxon>
        <taxon>Viridiplantae</taxon>
        <taxon>Streptophyta</taxon>
        <taxon>Embryophyta</taxon>
        <taxon>Tracheophyta</taxon>
        <taxon>Spermatophyta</taxon>
        <taxon>Magnoliopsida</taxon>
        <taxon>eudicotyledons</taxon>
        <taxon>Gunneridae</taxon>
        <taxon>Pentapetalae</taxon>
        <taxon>rosids</taxon>
        <taxon>malvids</taxon>
        <taxon>Malvales</taxon>
        <taxon>Malvaceae</taxon>
        <taxon>Malvoideae</taxon>
        <taxon>Hibiscus</taxon>
    </lineage>
</organism>
<dbReference type="InterPro" id="IPR036397">
    <property type="entry name" value="RNaseH_sf"/>
</dbReference>
<name>A0A6A3AXC0_HIBSY</name>
<feature type="domain" description="Reverse transcriptase zinc-binding" evidence="5">
    <location>
        <begin position="1318"/>
        <end position="1378"/>
    </location>
</feature>
<feature type="region of interest" description="Disordered" evidence="2">
    <location>
        <begin position="1"/>
        <end position="20"/>
    </location>
</feature>
<dbReference type="InterPro" id="IPR046757">
    <property type="entry name" value="YL1_N"/>
</dbReference>
<dbReference type="SUPFAM" id="SSF56219">
    <property type="entry name" value="DNase I-like"/>
    <property type="match status" value="1"/>
</dbReference>
<dbReference type="CDD" id="cd06222">
    <property type="entry name" value="RNase_H_like"/>
    <property type="match status" value="1"/>
</dbReference>
<dbReference type="InterPro" id="IPR012337">
    <property type="entry name" value="RNaseH-like_sf"/>
</dbReference>
<evidence type="ECO:0000256" key="2">
    <source>
        <dbReference type="SAM" id="MobiDB-lite"/>
    </source>
</evidence>
<reference evidence="6" key="1">
    <citation type="submission" date="2019-09" db="EMBL/GenBank/DDBJ databases">
        <title>Draft genome information of white flower Hibiscus syriacus.</title>
        <authorList>
            <person name="Kim Y.-M."/>
        </authorList>
    </citation>
    <scope>NUCLEOTIDE SEQUENCE [LARGE SCALE GENOMIC DNA]</scope>
    <source>
        <strain evidence="6">YM2019G1</strain>
    </source>
</reference>
<feature type="domain" description="RNase H type-1" evidence="4">
    <location>
        <begin position="1502"/>
        <end position="1626"/>
    </location>
</feature>
<dbReference type="InterPro" id="IPR002156">
    <property type="entry name" value="RNaseH_domain"/>
</dbReference>
<feature type="coiled-coil region" evidence="1">
    <location>
        <begin position="180"/>
        <end position="214"/>
    </location>
</feature>
<evidence type="ECO:0000259" key="4">
    <source>
        <dbReference type="Pfam" id="PF13456"/>
    </source>
</evidence>
<comment type="caution">
    <text evidence="6">The sequence shown here is derived from an EMBL/GenBank/DDBJ whole genome shotgun (WGS) entry which is preliminary data.</text>
</comment>
<dbReference type="Pfam" id="PF05764">
    <property type="entry name" value="YL1"/>
    <property type="match status" value="1"/>
</dbReference>
<feature type="region of interest" description="Disordered" evidence="2">
    <location>
        <begin position="572"/>
        <end position="594"/>
    </location>
</feature>
<evidence type="ECO:0000313" key="6">
    <source>
        <dbReference type="EMBL" id="KAE8709191.1"/>
    </source>
</evidence>
<dbReference type="SUPFAM" id="SSF53098">
    <property type="entry name" value="Ribonuclease H-like"/>
    <property type="match status" value="1"/>
</dbReference>
<proteinExistence type="predicted"/>
<evidence type="ECO:0000259" key="5">
    <source>
        <dbReference type="Pfam" id="PF13966"/>
    </source>
</evidence>
<gene>
    <name evidence="6" type="ORF">F3Y22_tig00110332pilonHSYRG01067</name>
</gene>
<dbReference type="InterPro" id="IPR036691">
    <property type="entry name" value="Endo/exonu/phosph_ase_sf"/>
</dbReference>
<feature type="compositionally biased region" description="Basic residues" evidence="2">
    <location>
        <begin position="99"/>
        <end position="108"/>
    </location>
</feature>
<dbReference type="Gene3D" id="3.30.420.10">
    <property type="entry name" value="Ribonuclease H-like superfamily/Ribonuclease H"/>
    <property type="match status" value="1"/>
</dbReference>
<evidence type="ECO:0000313" key="7">
    <source>
        <dbReference type="Proteomes" id="UP000436088"/>
    </source>
</evidence>
<evidence type="ECO:0000259" key="3">
    <source>
        <dbReference type="Pfam" id="PF05764"/>
    </source>
</evidence>